<dbReference type="InterPro" id="IPR008991">
    <property type="entry name" value="Translation_prot_SH3-like_sf"/>
</dbReference>
<comment type="function">
    <text evidence="5">One of the proteins that surrounds the polypeptide exit tunnel on the outside of the subunit.</text>
</comment>
<dbReference type="GO" id="GO:0005840">
    <property type="term" value="C:ribosome"/>
    <property type="evidence" value="ECO:0007669"/>
    <property type="project" value="UniProtKB-KW"/>
</dbReference>
<reference evidence="7" key="1">
    <citation type="submission" date="2019-04" db="EMBL/GenBank/DDBJ databases">
        <title>Evolution of Biomass-Degrading Anaerobic Consortia Revealed by Metagenomics.</title>
        <authorList>
            <person name="Peng X."/>
        </authorList>
    </citation>
    <scope>NUCLEOTIDE SEQUENCE</scope>
    <source>
        <strain evidence="7">SIG66</strain>
    </source>
</reference>
<accession>A0A928HFM1</accession>
<keyword evidence="5" id="KW-0694">RNA-binding</keyword>
<keyword evidence="5" id="KW-0699">rRNA-binding</keyword>
<dbReference type="AlphaFoldDB" id="A0A928HFM1"/>
<dbReference type="Pfam" id="PF00467">
    <property type="entry name" value="KOW"/>
    <property type="match status" value="1"/>
</dbReference>
<keyword evidence="2 5" id="KW-0689">Ribosomal protein</keyword>
<dbReference type="InterPro" id="IPR041988">
    <property type="entry name" value="Ribosomal_uL24_KOW"/>
</dbReference>
<dbReference type="NCBIfam" id="TIGR01079">
    <property type="entry name" value="rplX_bact"/>
    <property type="match status" value="1"/>
</dbReference>
<evidence type="ECO:0000256" key="5">
    <source>
        <dbReference type="HAMAP-Rule" id="MF_01326"/>
    </source>
</evidence>
<comment type="caution">
    <text evidence="7">The sequence shown here is derived from an EMBL/GenBank/DDBJ whole genome shotgun (WGS) entry which is preliminary data.</text>
</comment>
<keyword evidence="3 5" id="KW-0687">Ribonucleoprotein</keyword>
<dbReference type="GO" id="GO:0003735">
    <property type="term" value="F:structural constituent of ribosome"/>
    <property type="evidence" value="ECO:0007669"/>
    <property type="project" value="InterPro"/>
</dbReference>
<dbReference type="GO" id="GO:0019843">
    <property type="term" value="F:rRNA binding"/>
    <property type="evidence" value="ECO:0007669"/>
    <property type="project" value="UniProtKB-UniRule"/>
</dbReference>
<gene>
    <name evidence="5" type="primary">rplX</name>
    <name evidence="7" type="ORF">E7027_01320</name>
</gene>
<dbReference type="HAMAP" id="MF_01326_B">
    <property type="entry name" value="Ribosomal_uL24_B"/>
    <property type="match status" value="1"/>
</dbReference>
<proteinExistence type="inferred from homology"/>
<evidence type="ECO:0000313" key="7">
    <source>
        <dbReference type="EMBL" id="MBE6420776.1"/>
    </source>
</evidence>
<evidence type="ECO:0000256" key="3">
    <source>
        <dbReference type="ARBA" id="ARBA00023274"/>
    </source>
</evidence>
<feature type="domain" description="KOW" evidence="6">
    <location>
        <begin position="2"/>
        <end position="29"/>
    </location>
</feature>
<evidence type="ECO:0000313" key="8">
    <source>
        <dbReference type="Proteomes" id="UP000725649"/>
    </source>
</evidence>
<evidence type="ECO:0000259" key="6">
    <source>
        <dbReference type="SMART" id="SM00739"/>
    </source>
</evidence>
<dbReference type="CDD" id="cd06089">
    <property type="entry name" value="KOW_RPL26"/>
    <property type="match status" value="1"/>
</dbReference>
<dbReference type="InterPro" id="IPR003256">
    <property type="entry name" value="Ribosomal_uL24"/>
</dbReference>
<dbReference type="EMBL" id="SUVG01000002">
    <property type="protein sequence ID" value="MBE6420776.1"/>
    <property type="molecule type" value="Genomic_DNA"/>
</dbReference>
<dbReference type="SUPFAM" id="SSF50104">
    <property type="entry name" value="Translation proteins SH3-like domain"/>
    <property type="match status" value="1"/>
</dbReference>
<evidence type="ECO:0000256" key="4">
    <source>
        <dbReference type="ARBA" id="ARBA00035206"/>
    </source>
</evidence>
<comment type="function">
    <text evidence="5">One of two assembly initiator proteins, it binds directly to the 5'-end of the 23S rRNA, where it nucleates assembly of the 50S subunit.</text>
</comment>
<organism evidence="7 8">
    <name type="scientific">Candidatus Avelusimicrobium gallicola</name>
    <dbReference type="NCBI Taxonomy" id="2562704"/>
    <lineage>
        <taxon>Bacteria</taxon>
        <taxon>Pseudomonadati</taxon>
        <taxon>Elusimicrobiota</taxon>
        <taxon>Elusimicrobia</taxon>
        <taxon>Elusimicrobiales</taxon>
        <taxon>Elusimicrobiaceae</taxon>
        <taxon>Candidatus Avelusimicrobium</taxon>
    </lineage>
</organism>
<dbReference type="Proteomes" id="UP000725649">
    <property type="component" value="Unassembled WGS sequence"/>
</dbReference>
<dbReference type="PANTHER" id="PTHR12903">
    <property type="entry name" value="MITOCHONDRIAL RIBOSOMAL PROTEIN L24"/>
    <property type="match status" value="1"/>
</dbReference>
<dbReference type="Gene3D" id="2.30.30.30">
    <property type="match status" value="1"/>
</dbReference>
<dbReference type="GO" id="GO:1990904">
    <property type="term" value="C:ribonucleoprotein complex"/>
    <property type="evidence" value="ECO:0007669"/>
    <property type="project" value="UniProtKB-KW"/>
</dbReference>
<dbReference type="GO" id="GO:0006412">
    <property type="term" value="P:translation"/>
    <property type="evidence" value="ECO:0007669"/>
    <property type="project" value="UniProtKB-UniRule"/>
</dbReference>
<comment type="subunit">
    <text evidence="5">Part of the 50S ribosomal subunit.</text>
</comment>
<protein>
    <recommendedName>
        <fullName evidence="4 5">Large ribosomal subunit protein uL24</fullName>
    </recommendedName>
</protein>
<dbReference type="InterPro" id="IPR014722">
    <property type="entry name" value="Rib_uL2_dom2"/>
</dbReference>
<name>A0A928HFM1_9BACT</name>
<dbReference type="InterPro" id="IPR057264">
    <property type="entry name" value="Ribosomal_uL24_C"/>
</dbReference>
<evidence type="ECO:0000256" key="2">
    <source>
        <dbReference type="ARBA" id="ARBA00022980"/>
    </source>
</evidence>
<comment type="similarity">
    <text evidence="1 5">Belongs to the universal ribosomal protein uL24 family.</text>
</comment>
<evidence type="ECO:0000256" key="1">
    <source>
        <dbReference type="ARBA" id="ARBA00010618"/>
    </source>
</evidence>
<dbReference type="Pfam" id="PF17136">
    <property type="entry name" value="ribosomal_L24"/>
    <property type="match status" value="1"/>
</dbReference>
<dbReference type="SMART" id="SM00739">
    <property type="entry name" value="KOW"/>
    <property type="match status" value="1"/>
</dbReference>
<sequence length="102" mass="10828">MIIKKKDTVLVLSGKDKGKKGEVKSVNPSKNKVVVAGVNMVSKHVKPSQNKQGGIVQVEAALDASNVAIVCGKCKKAMTPKVQISADGTKTRVCRKCNEPII</sequence>
<dbReference type="InterPro" id="IPR005824">
    <property type="entry name" value="KOW"/>
</dbReference>